<dbReference type="Gene3D" id="3.30.70.100">
    <property type="match status" value="1"/>
</dbReference>
<dbReference type="EC" id="3.6.1.7" evidence="2 5"/>
<keyword evidence="5" id="KW-0378">Hydrolase</keyword>
<name>A0ABV6RXK6_9GAMM</name>
<evidence type="ECO:0000256" key="6">
    <source>
        <dbReference type="RuleBase" id="RU004168"/>
    </source>
</evidence>
<evidence type="ECO:0000256" key="3">
    <source>
        <dbReference type="ARBA" id="ARBA00015991"/>
    </source>
</evidence>
<dbReference type="Pfam" id="PF00708">
    <property type="entry name" value="Acylphosphatase"/>
    <property type="match status" value="1"/>
</dbReference>
<dbReference type="SUPFAM" id="SSF54975">
    <property type="entry name" value="Acylphosphatase/BLUF domain-like"/>
    <property type="match status" value="1"/>
</dbReference>
<dbReference type="RefSeq" id="WP_386674841.1">
    <property type="nucleotide sequence ID" value="NZ_JBHLTG010000009.1"/>
</dbReference>
<accession>A0ABV6RXK6</accession>
<dbReference type="PANTHER" id="PTHR47268:SF4">
    <property type="entry name" value="ACYLPHOSPHATASE"/>
    <property type="match status" value="1"/>
</dbReference>
<protein>
    <recommendedName>
        <fullName evidence="3 5">acylphosphatase</fullName>
        <ecNumber evidence="2 5">3.6.1.7</ecNumber>
    </recommendedName>
</protein>
<reference evidence="8 9" key="1">
    <citation type="submission" date="2024-09" db="EMBL/GenBank/DDBJ databases">
        <authorList>
            <person name="Sun Q."/>
            <person name="Mori K."/>
        </authorList>
    </citation>
    <scope>NUCLEOTIDE SEQUENCE [LARGE SCALE GENOMIC DNA]</scope>
    <source>
        <strain evidence="8 9">KCTC 23076</strain>
    </source>
</reference>
<dbReference type="Proteomes" id="UP001589896">
    <property type="component" value="Unassembled WGS sequence"/>
</dbReference>
<dbReference type="PROSITE" id="PS51160">
    <property type="entry name" value="ACYLPHOSPHATASE_3"/>
    <property type="match status" value="1"/>
</dbReference>
<dbReference type="InterPro" id="IPR017968">
    <property type="entry name" value="Acylphosphatase_CS"/>
</dbReference>
<dbReference type="InterPro" id="IPR036046">
    <property type="entry name" value="Acylphosphatase-like_dom_sf"/>
</dbReference>
<gene>
    <name evidence="8" type="ORF">ACFFGH_28120</name>
</gene>
<comment type="catalytic activity">
    <reaction evidence="4 5">
        <text>an acyl phosphate + H2O = a carboxylate + phosphate + H(+)</text>
        <dbReference type="Rhea" id="RHEA:14965"/>
        <dbReference type="ChEBI" id="CHEBI:15377"/>
        <dbReference type="ChEBI" id="CHEBI:15378"/>
        <dbReference type="ChEBI" id="CHEBI:29067"/>
        <dbReference type="ChEBI" id="CHEBI:43474"/>
        <dbReference type="ChEBI" id="CHEBI:59918"/>
        <dbReference type="EC" id="3.6.1.7"/>
    </reaction>
</comment>
<dbReference type="EMBL" id="JBHLTG010000009">
    <property type="protein sequence ID" value="MFC0681715.1"/>
    <property type="molecule type" value="Genomic_DNA"/>
</dbReference>
<evidence type="ECO:0000313" key="8">
    <source>
        <dbReference type="EMBL" id="MFC0681715.1"/>
    </source>
</evidence>
<dbReference type="PANTHER" id="PTHR47268">
    <property type="entry name" value="ACYLPHOSPHATASE"/>
    <property type="match status" value="1"/>
</dbReference>
<keyword evidence="9" id="KW-1185">Reference proteome</keyword>
<comment type="similarity">
    <text evidence="1 6">Belongs to the acylphosphatase family.</text>
</comment>
<proteinExistence type="inferred from homology"/>
<evidence type="ECO:0000256" key="1">
    <source>
        <dbReference type="ARBA" id="ARBA00005614"/>
    </source>
</evidence>
<evidence type="ECO:0000256" key="2">
    <source>
        <dbReference type="ARBA" id="ARBA00012150"/>
    </source>
</evidence>
<evidence type="ECO:0000259" key="7">
    <source>
        <dbReference type="PROSITE" id="PS51160"/>
    </source>
</evidence>
<evidence type="ECO:0000313" key="9">
    <source>
        <dbReference type="Proteomes" id="UP001589896"/>
    </source>
</evidence>
<sequence>MSNVERIRVRAVARGAVQGVGFRYSARREAQKLGLGGFARNLPDGGVELEAEGSPEAVEEFIAWSRRGPIGARVDDLDAEDVPAVGEQDFTIRR</sequence>
<feature type="active site" evidence="5">
    <location>
        <position position="41"/>
    </location>
</feature>
<evidence type="ECO:0000256" key="4">
    <source>
        <dbReference type="ARBA" id="ARBA00047645"/>
    </source>
</evidence>
<dbReference type="PROSITE" id="PS00151">
    <property type="entry name" value="ACYLPHOSPHATASE_2"/>
    <property type="match status" value="1"/>
</dbReference>
<feature type="active site" evidence="5">
    <location>
        <position position="23"/>
    </location>
</feature>
<feature type="domain" description="Acylphosphatase-like" evidence="7">
    <location>
        <begin position="8"/>
        <end position="94"/>
    </location>
</feature>
<dbReference type="InterPro" id="IPR001792">
    <property type="entry name" value="Acylphosphatase-like_dom"/>
</dbReference>
<comment type="caution">
    <text evidence="8">The sequence shown here is derived from an EMBL/GenBank/DDBJ whole genome shotgun (WGS) entry which is preliminary data.</text>
</comment>
<evidence type="ECO:0000256" key="5">
    <source>
        <dbReference type="PROSITE-ProRule" id="PRU00520"/>
    </source>
</evidence>
<dbReference type="InterPro" id="IPR020456">
    <property type="entry name" value="Acylphosphatase"/>
</dbReference>
<organism evidence="8 9">
    <name type="scientific">Lysobacter korlensis</name>
    <dbReference type="NCBI Taxonomy" id="553636"/>
    <lineage>
        <taxon>Bacteria</taxon>
        <taxon>Pseudomonadati</taxon>
        <taxon>Pseudomonadota</taxon>
        <taxon>Gammaproteobacteria</taxon>
        <taxon>Lysobacterales</taxon>
        <taxon>Lysobacteraceae</taxon>
        <taxon>Lysobacter</taxon>
    </lineage>
</organism>